<dbReference type="GO" id="GO:0000070">
    <property type="term" value="P:mitotic sister chromatid segregation"/>
    <property type="evidence" value="ECO:0007669"/>
    <property type="project" value="TreeGrafter"/>
</dbReference>
<feature type="coiled-coil region" evidence="8">
    <location>
        <begin position="175"/>
        <end position="237"/>
    </location>
</feature>
<keyword evidence="4" id="KW-0158">Chromosome</keyword>
<dbReference type="InterPro" id="IPR020993">
    <property type="entry name" value="Centromere_CenpK"/>
</dbReference>
<evidence type="ECO:0000256" key="4">
    <source>
        <dbReference type="ARBA" id="ARBA00022454"/>
    </source>
</evidence>
<comment type="similarity">
    <text evidence="3">Belongs to the CENP-K/MCM22 family.</text>
</comment>
<gene>
    <name evidence="9" type="ORF">XELAEV_18008232mg</name>
</gene>
<dbReference type="EMBL" id="CM004466">
    <property type="protein sequence ID" value="OCU02467.1"/>
    <property type="molecule type" value="Genomic_DNA"/>
</dbReference>
<accession>A0A974I635</accession>
<organism evidence="9 10">
    <name type="scientific">Xenopus laevis</name>
    <name type="common">African clawed frog</name>
    <dbReference type="NCBI Taxonomy" id="8355"/>
    <lineage>
        <taxon>Eukaryota</taxon>
        <taxon>Metazoa</taxon>
        <taxon>Chordata</taxon>
        <taxon>Craniata</taxon>
        <taxon>Vertebrata</taxon>
        <taxon>Euteleostomi</taxon>
        <taxon>Amphibia</taxon>
        <taxon>Batrachia</taxon>
        <taxon>Anura</taxon>
        <taxon>Pipoidea</taxon>
        <taxon>Pipidae</taxon>
        <taxon>Xenopodinae</taxon>
        <taxon>Xenopus</taxon>
        <taxon>Xenopus</taxon>
    </lineage>
</organism>
<sequence>MAAADKTLCVPVAFDIRVFYSFPLPTHRLYATVISRTRQDKQDELLKEVSYISRDVMPETYGIVAELLLVDYAETLARYMSGYQHELPPNISKTSPAPEEAREELLQQCEAIWKQMEECQSKLTMSGPETLPETDVQLYLLMMQVKALTAEYEQWQKRTPEIISDNQDVLLAVGKEELEKIARELEMVLSSVQAKNKKLKKDLEKEQNWLDGQQKIVDALTSRQDELKNQLTAFSEKRVYQDIAGKLYKVRAHKEELLSALGDFLEEHFPLPQEQENQSKKKKGQSGKKSVQLMTLHEILEILINKLMTTPHDPYLVLEPHHWPPYIEMLLRYGIALRHPEDPKRIRLEAFHQ</sequence>
<evidence type="ECO:0000313" key="9">
    <source>
        <dbReference type="EMBL" id="OCU02467.1"/>
    </source>
</evidence>
<evidence type="ECO:0000256" key="1">
    <source>
        <dbReference type="ARBA" id="ARBA00004123"/>
    </source>
</evidence>
<evidence type="ECO:0000256" key="7">
    <source>
        <dbReference type="ARBA" id="ARBA00023328"/>
    </source>
</evidence>
<comment type="subcellular location">
    <subcellularLocation>
        <location evidence="2">Chromosome</location>
        <location evidence="2">Centromere</location>
    </subcellularLocation>
    <subcellularLocation>
        <location evidence="1">Nucleus</location>
    </subcellularLocation>
</comment>
<evidence type="ECO:0008006" key="11">
    <source>
        <dbReference type="Google" id="ProtNLM"/>
    </source>
</evidence>
<evidence type="ECO:0000256" key="3">
    <source>
        <dbReference type="ARBA" id="ARBA00005795"/>
    </source>
</evidence>
<dbReference type="GO" id="GO:0000775">
    <property type="term" value="C:chromosome, centromeric region"/>
    <property type="evidence" value="ECO:0007669"/>
    <property type="project" value="UniProtKB-SubCell"/>
</dbReference>
<name>A0A974I635_XENLA</name>
<dbReference type="PANTHER" id="PTHR14401:SF6">
    <property type="entry name" value="CENTROMERE PROTEIN K"/>
    <property type="match status" value="1"/>
</dbReference>
<reference evidence="10" key="1">
    <citation type="journal article" date="2016" name="Nature">
        <title>Genome evolution in the allotetraploid frog Xenopus laevis.</title>
        <authorList>
            <person name="Session A.M."/>
            <person name="Uno Y."/>
            <person name="Kwon T."/>
            <person name="Chapman J.A."/>
            <person name="Toyoda A."/>
            <person name="Takahashi S."/>
            <person name="Fukui A."/>
            <person name="Hikosaka A."/>
            <person name="Suzuki A."/>
            <person name="Kondo M."/>
            <person name="van Heeringen S.J."/>
            <person name="Quigley I."/>
            <person name="Heinz S."/>
            <person name="Ogino H."/>
            <person name="Ochi H."/>
            <person name="Hellsten U."/>
            <person name="Lyons J.B."/>
            <person name="Simakov O."/>
            <person name="Putnam N."/>
            <person name="Stites J."/>
            <person name="Kuroki Y."/>
            <person name="Tanaka T."/>
            <person name="Michiue T."/>
            <person name="Watanabe M."/>
            <person name="Bogdanovic O."/>
            <person name="Lister R."/>
            <person name="Georgiou G."/>
            <person name="Paranjpe S.S."/>
            <person name="van Kruijsbergen I."/>
            <person name="Shu S."/>
            <person name="Carlson J."/>
            <person name="Kinoshita T."/>
            <person name="Ohta Y."/>
            <person name="Mawaribuchi S."/>
            <person name="Jenkins J."/>
            <person name="Grimwood J."/>
            <person name="Schmutz J."/>
            <person name="Mitros T."/>
            <person name="Mozaffari S.V."/>
            <person name="Suzuki Y."/>
            <person name="Haramoto Y."/>
            <person name="Yamamoto T.S."/>
            <person name="Takagi C."/>
            <person name="Heald R."/>
            <person name="Miller K."/>
            <person name="Haudenschild C."/>
            <person name="Kitzman J."/>
            <person name="Nakayama T."/>
            <person name="Izutsu Y."/>
            <person name="Robert J."/>
            <person name="Fortriede J."/>
            <person name="Burns K."/>
            <person name="Lotay V."/>
            <person name="Karimi K."/>
            <person name="Yasuoka Y."/>
            <person name="Dichmann D.S."/>
            <person name="Flajnik M.F."/>
            <person name="Houston D.W."/>
            <person name="Shendure J."/>
            <person name="DuPasquier L."/>
            <person name="Vize P.D."/>
            <person name="Zorn A.M."/>
            <person name="Ito M."/>
            <person name="Marcotte E.M."/>
            <person name="Wallingford J.B."/>
            <person name="Ito Y."/>
            <person name="Asashima M."/>
            <person name="Ueno N."/>
            <person name="Matsuda Y."/>
            <person name="Veenstra G.J."/>
            <person name="Fujiyama A."/>
            <person name="Harland R.M."/>
            <person name="Taira M."/>
            <person name="Rokhsar D.S."/>
        </authorList>
    </citation>
    <scope>NUCLEOTIDE SEQUENCE [LARGE SCALE GENOMIC DNA]</scope>
    <source>
        <strain evidence="10">J</strain>
    </source>
</reference>
<proteinExistence type="inferred from homology"/>
<evidence type="ECO:0000256" key="8">
    <source>
        <dbReference type="SAM" id="Coils"/>
    </source>
</evidence>
<keyword evidence="7" id="KW-0137">Centromere</keyword>
<keyword evidence="5 8" id="KW-0175">Coiled coil</keyword>
<dbReference type="AlphaFoldDB" id="A0A974I635"/>
<evidence type="ECO:0000256" key="6">
    <source>
        <dbReference type="ARBA" id="ARBA00023242"/>
    </source>
</evidence>
<dbReference type="PANTHER" id="PTHR14401">
    <property type="entry name" value="CENTROMERE PROTEIN K"/>
    <property type="match status" value="1"/>
</dbReference>
<dbReference type="GO" id="GO:0005634">
    <property type="term" value="C:nucleus"/>
    <property type="evidence" value="ECO:0007669"/>
    <property type="project" value="UniProtKB-SubCell"/>
</dbReference>
<evidence type="ECO:0000313" key="10">
    <source>
        <dbReference type="Proteomes" id="UP000694892"/>
    </source>
</evidence>
<evidence type="ECO:0000256" key="2">
    <source>
        <dbReference type="ARBA" id="ARBA00004584"/>
    </source>
</evidence>
<dbReference type="Proteomes" id="UP000694892">
    <property type="component" value="Chromosome 1L"/>
</dbReference>
<protein>
    <recommendedName>
        <fullName evidence="11">Centromere protein K</fullName>
    </recommendedName>
</protein>
<keyword evidence="6" id="KW-0539">Nucleus</keyword>
<evidence type="ECO:0000256" key="5">
    <source>
        <dbReference type="ARBA" id="ARBA00023054"/>
    </source>
</evidence>
<dbReference type="Pfam" id="PF11802">
    <property type="entry name" value="CENP-K"/>
    <property type="match status" value="1"/>
</dbReference>
<dbReference type="GO" id="GO:0051382">
    <property type="term" value="P:kinetochore assembly"/>
    <property type="evidence" value="ECO:0007669"/>
    <property type="project" value="InterPro"/>
</dbReference>